<reference evidence="2" key="2">
    <citation type="submission" date="2018-04" db="EMBL/GenBank/DDBJ databases">
        <title>OnivRS2 (Oryza nivara Reference Sequence Version 2).</title>
        <authorList>
            <person name="Zhang J."/>
            <person name="Kudrna D."/>
            <person name="Lee S."/>
            <person name="Talag J."/>
            <person name="Rajasekar S."/>
            <person name="Welchert J."/>
            <person name="Hsing Y.-I."/>
            <person name="Wing R.A."/>
        </authorList>
    </citation>
    <scope>NUCLEOTIDE SEQUENCE [LARGE SCALE GENOMIC DNA]</scope>
    <source>
        <strain evidence="2">SL10</strain>
    </source>
</reference>
<organism evidence="2">
    <name type="scientific">Oryza nivara</name>
    <name type="common">Indian wild rice</name>
    <name type="synonym">Oryza sativa f. spontanea</name>
    <dbReference type="NCBI Taxonomy" id="4536"/>
    <lineage>
        <taxon>Eukaryota</taxon>
        <taxon>Viridiplantae</taxon>
        <taxon>Streptophyta</taxon>
        <taxon>Embryophyta</taxon>
        <taxon>Tracheophyta</taxon>
        <taxon>Spermatophyta</taxon>
        <taxon>Magnoliopsida</taxon>
        <taxon>Liliopsida</taxon>
        <taxon>Poales</taxon>
        <taxon>Poaceae</taxon>
        <taxon>BOP clade</taxon>
        <taxon>Oryzoideae</taxon>
        <taxon>Oryzeae</taxon>
        <taxon>Oryzinae</taxon>
        <taxon>Oryza</taxon>
    </lineage>
</organism>
<dbReference type="Gramene" id="ONIVA11G13540.1">
    <property type="protein sequence ID" value="ONIVA11G13540.1"/>
    <property type="gene ID" value="ONIVA11G13540"/>
</dbReference>
<dbReference type="EnsemblPlants" id="ONIVA11G13540.1">
    <property type="protein sequence ID" value="ONIVA11G13540.1"/>
    <property type="gene ID" value="ONIVA11G13540"/>
</dbReference>
<protein>
    <submittedName>
        <fullName evidence="2">Uncharacterized protein</fullName>
    </submittedName>
</protein>
<evidence type="ECO:0000313" key="3">
    <source>
        <dbReference type="Proteomes" id="UP000006591"/>
    </source>
</evidence>
<evidence type="ECO:0000313" key="2">
    <source>
        <dbReference type="EnsemblPlants" id="ONIVA11G13540.1"/>
    </source>
</evidence>
<evidence type="ECO:0000256" key="1">
    <source>
        <dbReference type="SAM" id="MobiDB-lite"/>
    </source>
</evidence>
<name>A0A0E0J236_ORYNI</name>
<keyword evidence="3" id="KW-1185">Reference proteome</keyword>
<dbReference type="HOGENOM" id="CLU_171522_0_0_1"/>
<sequence length="84" mass="9087">QGTKRPPTQKRATTTHAVCLASSSLVSLTSSADRSFRRAPELPVSHPKRPETELRERERERGEGRACARAPPPGSRAPGSTAKI</sequence>
<reference evidence="2" key="1">
    <citation type="submission" date="2015-04" db="UniProtKB">
        <authorList>
            <consortium name="EnsemblPlants"/>
        </authorList>
    </citation>
    <scope>IDENTIFICATION</scope>
    <source>
        <strain evidence="2">SL10</strain>
    </source>
</reference>
<dbReference type="AlphaFoldDB" id="A0A0E0J236"/>
<proteinExistence type="predicted"/>
<feature type="region of interest" description="Disordered" evidence="1">
    <location>
        <begin position="27"/>
        <end position="84"/>
    </location>
</feature>
<feature type="compositionally biased region" description="Basic and acidic residues" evidence="1">
    <location>
        <begin position="48"/>
        <end position="66"/>
    </location>
</feature>
<dbReference type="Proteomes" id="UP000006591">
    <property type="component" value="Chromosome 11"/>
</dbReference>
<accession>A0A0E0J236</accession>